<name>A0A5D4SYH9_9BACI</name>
<dbReference type="RefSeq" id="WP_148980372.1">
    <property type="nucleotide sequence ID" value="NZ_JBNIKO010000013.1"/>
</dbReference>
<sequence>MEEKKTCFIITPIGGDNTEVRRAAEGIIDAVIQPILENLGFEVAVAHRMYRTGSITKQVLSRIINDDLVIANLSGLNPNVMYELAVRHAVRKPLVQICEKGTNLPFDINEERTIFFTNDMAGVVEIKEQFEYMVKDAMEDKEPDNPVYRAAEESMVLQAVQKQDPEKYNILKRMDEFESKVLSVISKNSSTIAVRRESMEKMLEYEIHVTLNDPDVDISSVLLQITEDIGEFKFKVESIQNENVDAIIRVIFFNPRMKRNIARGLEVVSKGKINVVEMIPVI</sequence>
<dbReference type="EMBL" id="VTET01000012">
    <property type="protein sequence ID" value="TYS67348.1"/>
    <property type="molecule type" value="Genomic_DNA"/>
</dbReference>
<dbReference type="Proteomes" id="UP000324517">
    <property type="component" value="Unassembled WGS sequence"/>
</dbReference>
<organism evidence="1 2">
    <name type="scientific">Sutcliffiella horikoshii</name>
    <dbReference type="NCBI Taxonomy" id="79883"/>
    <lineage>
        <taxon>Bacteria</taxon>
        <taxon>Bacillati</taxon>
        <taxon>Bacillota</taxon>
        <taxon>Bacilli</taxon>
        <taxon>Bacillales</taxon>
        <taxon>Bacillaceae</taxon>
        <taxon>Sutcliffiella</taxon>
    </lineage>
</organism>
<evidence type="ECO:0000313" key="2">
    <source>
        <dbReference type="Proteomes" id="UP000324517"/>
    </source>
</evidence>
<accession>A0A5D4SYH9</accession>
<proteinExistence type="predicted"/>
<comment type="caution">
    <text evidence="1">The sequence shown here is derived from an EMBL/GenBank/DDBJ whole genome shotgun (WGS) entry which is preliminary data.</text>
</comment>
<evidence type="ECO:0000313" key="1">
    <source>
        <dbReference type="EMBL" id="TYS67348.1"/>
    </source>
</evidence>
<dbReference type="Gene3D" id="3.40.50.450">
    <property type="match status" value="1"/>
</dbReference>
<gene>
    <name evidence="1" type="ORF">FZC75_19080</name>
</gene>
<protein>
    <submittedName>
        <fullName evidence="1">Uncharacterized protein</fullName>
    </submittedName>
</protein>
<reference evidence="1 2" key="1">
    <citation type="submission" date="2019-08" db="EMBL/GenBank/DDBJ databases">
        <title>Bacillus genomes from the desert of Cuatro Cienegas, Coahuila.</title>
        <authorList>
            <person name="Olmedo-Alvarez G."/>
        </authorList>
    </citation>
    <scope>NUCLEOTIDE SEQUENCE [LARGE SCALE GENOMIC DNA]</scope>
    <source>
        <strain evidence="1 2">CH98b_3T</strain>
    </source>
</reference>
<dbReference type="AlphaFoldDB" id="A0A5D4SYH9"/>
<dbReference type="OrthoDB" id="9815193at2"/>